<accession>A0A2U8E1E9</accession>
<evidence type="ECO:0000313" key="18">
    <source>
        <dbReference type="EMBL" id="AWI08698.1"/>
    </source>
</evidence>
<feature type="transmembrane region" description="Helical" evidence="17">
    <location>
        <begin position="73"/>
        <end position="90"/>
    </location>
</feature>
<dbReference type="NCBIfam" id="TIGR00473">
    <property type="entry name" value="pssA"/>
    <property type="match status" value="1"/>
</dbReference>
<dbReference type="GO" id="GO:0012505">
    <property type="term" value="C:endomembrane system"/>
    <property type="evidence" value="ECO:0007669"/>
    <property type="project" value="UniProtKB-SubCell"/>
</dbReference>
<dbReference type="InterPro" id="IPR043130">
    <property type="entry name" value="CDP-OH_PTrfase_TM_dom"/>
</dbReference>
<organism evidence="18 19">
    <name type="scientific">Ereboglobus luteus</name>
    <dbReference type="NCBI Taxonomy" id="1796921"/>
    <lineage>
        <taxon>Bacteria</taxon>
        <taxon>Pseudomonadati</taxon>
        <taxon>Verrucomicrobiota</taxon>
        <taxon>Opitutia</taxon>
        <taxon>Opitutales</taxon>
        <taxon>Opitutaceae</taxon>
        <taxon>Ereboglobus</taxon>
    </lineage>
</organism>
<feature type="transmembrane region" description="Helical" evidence="17">
    <location>
        <begin position="180"/>
        <end position="202"/>
    </location>
</feature>
<dbReference type="EC" id="2.7.8.8" evidence="4"/>
<dbReference type="EMBL" id="CP023004">
    <property type="protein sequence ID" value="AWI08698.1"/>
    <property type="molecule type" value="Genomic_DNA"/>
</dbReference>
<feature type="compositionally biased region" description="Polar residues" evidence="16">
    <location>
        <begin position="1"/>
        <end position="11"/>
    </location>
</feature>
<comment type="catalytic activity">
    <reaction evidence="1">
        <text>a CDP-1,2-diacyl-sn-glycerol + L-serine = a 1,2-diacyl-sn-glycero-3-phospho-L-serine + CMP + H(+)</text>
        <dbReference type="Rhea" id="RHEA:16913"/>
        <dbReference type="ChEBI" id="CHEBI:15378"/>
        <dbReference type="ChEBI" id="CHEBI:33384"/>
        <dbReference type="ChEBI" id="CHEBI:57262"/>
        <dbReference type="ChEBI" id="CHEBI:58332"/>
        <dbReference type="ChEBI" id="CHEBI:60377"/>
        <dbReference type="EC" id="2.7.8.8"/>
    </reaction>
</comment>
<evidence type="ECO:0000256" key="1">
    <source>
        <dbReference type="ARBA" id="ARBA00000287"/>
    </source>
</evidence>
<dbReference type="AlphaFoldDB" id="A0A2U8E1E9"/>
<feature type="transmembrane region" description="Helical" evidence="17">
    <location>
        <begin position="214"/>
        <end position="233"/>
    </location>
</feature>
<evidence type="ECO:0000256" key="16">
    <source>
        <dbReference type="SAM" id="MobiDB-lite"/>
    </source>
</evidence>
<sequence length="306" mass="33838">MSQDSPTNPQSPVDADPRDPYNVTQASRIYLLPNLMTAGNLFCGFSSLISCIFARFAEYGADGLYNGYSSYDYYRFAVFLILGAAVFDSLDGRLARMGGRESLFGAEFDSLADVVSFGIAPAMMVFFFILSPTQGIPWFRSIGWAVGFIYLLCAAMRLARFNVITNPLLHRGAKDSNKDFIGLPVPTAAATVAATLLCLMRLTESEKSLKVISLGLPVLMLLVAFLMMSTIRFPSGKNLGMQTRIRVRYFIILLIVVGFVIYYREFAFLGLCVAFLLFGILRHIKRKIFGHKTAPAAADSNKRTTV</sequence>
<feature type="transmembrane region" description="Helical" evidence="17">
    <location>
        <begin position="268"/>
        <end position="284"/>
    </location>
</feature>
<evidence type="ECO:0000313" key="19">
    <source>
        <dbReference type="Proteomes" id="UP000244896"/>
    </source>
</evidence>
<dbReference type="InterPro" id="IPR004533">
    <property type="entry name" value="CDP-diaglyc--ser_O-PTrfase"/>
</dbReference>
<feature type="region of interest" description="Disordered" evidence="16">
    <location>
        <begin position="1"/>
        <end position="20"/>
    </location>
</feature>
<dbReference type="Pfam" id="PF01066">
    <property type="entry name" value="CDP-OH_P_transf"/>
    <property type="match status" value="1"/>
</dbReference>
<dbReference type="Gene3D" id="1.20.120.1760">
    <property type="match status" value="1"/>
</dbReference>
<dbReference type="RefSeq" id="WP_108824507.1">
    <property type="nucleotide sequence ID" value="NZ_CP023004.1"/>
</dbReference>
<dbReference type="PROSITE" id="PS00379">
    <property type="entry name" value="CDP_ALCOHOL_P_TRANSF"/>
    <property type="match status" value="1"/>
</dbReference>
<dbReference type="InterPro" id="IPR050324">
    <property type="entry name" value="CDP-alcohol_PTase-I"/>
</dbReference>
<keyword evidence="11 17" id="KW-0472">Membrane</keyword>
<dbReference type="OrthoDB" id="9777147at2"/>
<feature type="transmembrane region" description="Helical" evidence="17">
    <location>
        <begin position="245"/>
        <end position="262"/>
    </location>
</feature>
<dbReference type="GO" id="GO:0016020">
    <property type="term" value="C:membrane"/>
    <property type="evidence" value="ECO:0007669"/>
    <property type="project" value="InterPro"/>
</dbReference>
<evidence type="ECO:0000256" key="17">
    <source>
        <dbReference type="SAM" id="Phobius"/>
    </source>
</evidence>
<keyword evidence="8 17" id="KW-0812">Transmembrane</keyword>
<keyword evidence="7 15" id="KW-0808">Transferase</keyword>
<dbReference type="PANTHER" id="PTHR14269">
    <property type="entry name" value="CDP-DIACYLGLYCEROL--GLYCEROL-3-PHOSPHATE 3-PHOSPHATIDYLTRANSFERASE-RELATED"/>
    <property type="match status" value="1"/>
</dbReference>
<feature type="transmembrane region" description="Helical" evidence="17">
    <location>
        <begin position="111"/>
        <end position="130"/>
    </location>
</feature>
<evidence type="ECO:0000256" key="10">
    <source>
        <dbReference type="ARBA" id="ARBA00023098"/>
    </source>
</evidence>
<gene>
    <name evidence="18" type="primary">pssA</name>
    <name evidence="18" type="ORF">CKA38_05005</name>
</gene>
<keyword evidence="12" id="KW-0594">Phospholipid biosynthesis</keyword>
<evidence type="ECO:0000256" key="8">
    <source>
        <dbReference type="ARBA" id="ARBA00022692"/>
    </source>
</evidence>
<keyword evidence="13" id="KW-1208">Phospholipid metabolism</keyword>
<evidence type="ECO:0000256" key="4">
    <source>
        <dbReference type="ARBA" id="ARBA00013174"/>
    </source>
</evidence>
<name>A0A2U8E1E9_9BACT</name>
<feature type="transmembrane region" description="Helical" evidence="17">
    <location>
        <begin position="35"/>
        <end position="57"/>
    </location>
</feature>
<evidence type="ECO:0000256" key="7">
    <source>
        <dbReference type="ARBA" id="ARBA00022679"/>
    </source>
</evidence>
<evidence type="ECO:0000256" key="3">
    <source>
        <dbReference type="ARBA" id="ARBA00010441"/>
    </source>
</evidence>
<comment type="subcellular location">
    <subcellularLocation>
        <location evidence="2">Endomembrane system</location>
        <topology evidence="2">Multi-pass membrane protein</topology>
    </subcellularLocation>
</comment>
<evidence type="ECO:0000256" key="6">
    <source>
        <dbReference type="ARBA" id="ARBA00022516"/>
    </source>
</evidence>
<dbReference type="InterPro" id="IPR048254">
    <property type="entry name" value="CDP_ALCOHOL_P_TRANSF_CS"/>
</dbReference>
<reference evidence="18 19" key="1">
    <citation type="journal article" date="2018" name="Syst. Appl. Microbiol.">
        <title>Ereboglobus luteus gen. nov. sp. nov. from cockroach guts, and new insights into the oxygen relationship of the genera Opitutus and Didymococcus (Verrucomicrobia: Opitutaceae).</title>
        <authorList>
            <person name="Tegtmeier D."/>
            <person name="Belitz A."/>
            <person name="Radek R."/>
            <person name="Heimerl T."/>
            <person name="Brune A."/>
        </authorList>
    </citation>
    <scope>NUCLEOTIDE SEQUENCE [LARGE SCALE GENOMIC DNA]</scope>
    <source>
        <strain evidence="18 19">Ho45</strain>
    </source>
</reference>
<keyword evidence="10" id="KW-0443">Lipid metabolism</keyword>
<protein>
    <recommendedName>
        <fullName evidence="5">CDP-diacylglycerol--serine O-phosphatidyltransferase</fullName>
        <ecNumber evidence="4">2.7.8.8</ecNumber>
    </recommendedName>
    <alternativeName>
        <fullName evidence="14">Phosphatidylserine synthase</fullName>
    </alternativeName>
</protein>
<proteinExistence type="inferred from homology"/>
<evidence type="ECO:0000256" key="2">
    <source>
        <dbReference type="ARBA" id="ARBA00004127"/>
    </source>
</evidence>
<keyword evidence="9 17" id="KW-1133">Transmembrane helix</keyword>
<evidence type="ECO:0000256" key="15">
    <source>
        <dbReference type="RuleBase" id="RU003750"/>
    </source>
</evidence>
<evidence type="ECO:0000256" key="9">
    <source>
        <dbReference type="ARBA" id="ARBA00022989"/>
    </source>
</evidence>
<dbReference type="GO" id="GO:0008654">
    <property type="term" value="P:phospholipid biosynthetic process"/>
    <property type="evidence" value="ECO:0007669"/>
    <property type="project" value="UniProtKB-KW"/>
</dbReference>
<keyword evidence="19" id="KW-1185">Reference proteome</keyword>
<evidence type="ECO:0000256" key="14">
    <source>
        <dbReference type="ARBA" id="ARBA00032361"/>
    </source>
</evidence>
<evidence type="ECO:0000256" key="12">
    <source>
        <dbReference type="ARBA" id="ARBA00023209"/>
    </source>
</evidence>
<comment type="similarity">
    <text evidence="3 15">Belongs to the CDP-alcohol phosphatidyltransferase class-I family.</text>
</comment>
<evidence type="ECO:0000256" key="13">
    <source>
        <dbReference type="ARBA" id="ARBA00023264"/>
    </source>
</evidence>
<dbReference type="InterPro" id="IPR000462">
    <property type="entry name" value="CDP-OH_P_trans"/>
</dbReference>
<feature type="transmembrane region" description="Helical" evidence="17">
    <location>
        <begin position="142"/>
        <end position="159"/>
    </location>
</feature>
<evidence type="ECO:0000256" key="5">
    <source>
        <dbReference type="ARBA" id="ARBA00017171"/>
    </source>
</evidence>
<evidence type="ECO:0000256" key="11">
    <source>
        <dbReference type="ARBA" id="ARBA00023136"/>
    </source>
</evidence>
<dbReference type="Proteomes" id="UP000244896">
    <property type="component" value="Chromosome"/>
</dbReference>
<dbReference type="GO" id="GO:0003882">
    <property type="term" value="F:CDP-diacylglycerol-serine O-phosphatidyltransferase activity"/>
    <property type="evidence" value="ECO:0007669"/>
    <property type="project" value="UniProtKB-EC"/>
</dbReference>
<keyword evidence="6" id="KW-0444">Lipid biosynthesis</keyword>
<dbReference type="PANTHER" id="PTHR14269:SF61">
    <property type="entry name" value="CDP-DIACYLGLYCEROL--SERINE O-PHOSPHATIDYLTRANSFERASE"/>
    <property type="match status" value="1"/>
</dbReference>
<dbReference type="KEGG" id="elut:CKA38_05005"/>